<dbReference type="AlphaFoldDB" id="A0AAN7V191"/>
<keyword evidence="2" id="KW-1185">Reference proteome</keyword>
<evidence type="ECO:0000313" key="1">
    <source>
        <dbReference type="EMBL" id="KAK5632314.1"/>
    </source>
</evidence>
<reference evidence="1 2" key="1">
    <citation type="submission" date="2023-10" db="EMBL/GenBank/DDBJ databases">
        <title>Draft genome sequence of Xylaria bambusicola isolate GMP-LS, the root and basal stem rot pathogen of sugarcane in Indonesia.</title>
        <authorList>
            <person name="Selvaraj P."/>
            <person name="Muralishankar V."/>
            <person name="Muruganantham S."/>
            <person name="Sp S."/>
            <person name="Haryani S."/>
            <person name="Lau K.J.X."/>
            <person name="Naqvi N.I."/>
        </authorList>
    </citation>
    <scope>NUCLEOTIDE SEQUENCE [LARGE SCALE GENOMIC DNA]</scope>
    <source>
        <strain evidence="1">GMP-LS</strain>
    </source>
</reference>
<dbReference type="EMBL" id="JAWHQM010000024">
    <property type="protein sequence ID" value="KAK5632314.1"/>
    <property type="molecule type" value="Genomic_DNA"/>
</dbReference>
<organism evidence="1 2">
    <name type="scientific">Xylaria bambusicola</name>
    <dbReference type="NCBI Taxonomy" id="326684"/>
    <lineage>
        <taxon>Eukaryota</taxon>
        <taxon>Fungi</taxon>
        <taxon>Dikarya</taxon>
        <taxon>Ascomycota</taxon>
        <taxon>Pezizomycotina</taxon>
        <taxon>Sordariomycetes</taxon>
        <taxon>Xylariomycetidae</taxon>
        <taxon>Xylariales</taxon>
        <taxon>Xylariaceae</taxon>
        <taxon>Xylaria</taxon>
    </lineage>
</organism>
<gene>
    <name evidence="1" type="ORF">RRF57_008027</name>
</gene>
<proteinExistence type="predicted"/>
<evidence type="ECO:0000313" key="2">
    <source>
        <dbReference type="Proteomes" id="UP001305414"/>
    </source>
</evidence>
<name>A0AAN7V191_9PEZI</name>
<dbReference type="Proteomes" id="UP001305414">
    <property type="component" value="Unassembled WGS sequence"/>
</dbReference>
<protein>
    <submittedName>
        <fullName evidence="1">Uncharacterized protein</fullName>
    </submittedName>
</protein>
<sequence length="99" mass="10285">MTQVLINGIGILNVGVTVICSVVVIETFDVETIKGDLATDIAGPPKQMPQLGRGINTTGKAAPAANDSNGLVLGHDSYKQAGVENDEQALFKTSDTQSD</sequence>
<accession>A0AAN7V191</accession>
<comment type="caution">
    <text evidence="1">The sequence shown here is derived from an EMBL/GenBank/DDBJ whole genome shotgun (WGS) entry which is preliminary data.</text>
</comment>